<evidence type="ECO:0000256" key="13">
    <source>
        <dbReference type="ARBA" id="ARBA00049902"/>
    </source>
</evidence>
<evidence type="ECO:0000313" key="19">
    <source>
        <dbReference type="EMBL" id="RYQ36774.1"/>
    </source>
</evidence>
<evidence type="ECO:0000313" key="21">
    <source>
        <dbReference type="Proteomes" id="UP000233722"/>
    </source>
</evidence>
<keyword evidence="11" id="KW-0961">Cell wall biogenesis/degradation</keyword>
<dbReference type="FunFam" id="1.10.3810.10:FF:000001">
    <property type="entry name" value="Penicillin-binding protein 1A"/>
    <property type="match status" value="1"/>
</dbReference>
<comment type="catalytic activity">
    <reaction evidence="12">
        <text>Preferential cleavage: (Ac)2-L-Lys-D-Ala-|-D-Ala. Also transpeptidation of peptidyl-alanyl moieties that are N-acyl substituents of D-alanine.</text>
        <dbReference type="EC" id="3.4.16.4"/>
    </reaction>
</comment>
<feature type="domain" description="Penicillin-binding protein transpeptidase" evidence="15">
    <location>
        <begin position="383"/>
        <end position="657"/>
    </location>
</feature>
<dbReference type="InterPro" id="IPR036950">
    <property type="entry name" value="PBP_transglycosylase"/>
</dbReference>
<dbReference type="EMBL" id="RYUQ01000004">
    <property type="protein sequence ID" value="RYQ24098.1"/>
    <property type="molecule type" value="Genomic_DNA"/>
</dbReference>
<feature type="domain" description="Glycosyl transferase family 51" evidence="16">
    <location>
        <begin position="83"/>
        <end position="273"/>
    </location>
</feature>
<organism evidence="17 21">
    <name type="scientific">Bifidobacterium pseudolongum subsp. globosum</name>
    <dbReference type="NCBI Taxonomy" id="1690"/>
    <lineage>
        <taxon>Bacteria</taxon>
        <taxon>Bacillati</taxon>
        <taxon>Actinomycetota</taxon>
        <taxon>Actinomycetes</taxon>
        <taxon>Bifidobacteriales</taxon>
        <taxon>Bifidobacteriaceae</taxon>
        <taxon>Bifidobacterium</taxon>
    </lineage>
</organism>
<evidence type="ECO:0000313" key="20">
    <source>
        <dbReference type="EMBL" id="RYQ67389.1"/>
    </source>
</evidence>
<dbReference type="PANTHER" id="PTHR32282">
    <property type="entry name" value="BINDING PROTEIN TRANSPEPTIDASE, PUTATIVE-RELATED"/>
    <property type="match status" value="1"/>
</dbReference>
<evidence type="ECO:0000256" key="1">
    <source>
        <dbReference type="ARBA" id="ARBA00007090"/>
    </source>
</evidence>
<evidence type="ECO:0000256" key="4">
    <source>
        <dbReference type="ARBA" id="ARBA00022670"/>
    </source>
</evidence>
<evidence type="ECO:0000259" key="16">
    <source>
        <dbReference type="Pfam" id="PF00912"/>
    </source>
</evidence>
<dbReference type="InterPro" id="IPR050396">
    <property type="entry name" value="Glycosyltr_51/Transpeptidase"/>
</dbReference>
<dbReference type="GO" id="GO:0006508">
    <property type="term" value="P:proteolysis"/>
    <property type="evidence" value="ECO:0007669"/>
    <property type="project" value="UniProtKB-KW"/>
</dbReference>
<dbReference type="InterPro" id="IPR012338">
    <property type="entry name" value="Beta-lactam/transpept-like"/>
</dbReference>
<dbReference type="Proteomes" id="UP000233722">
    <property type="component" value="Unassembled WGS sequence"/>
</dbReference>
<dbReference type="EMBL" id="SBKU01000009">
    <property type="protein sequence ID" value="RYQ67389.1"/>
    <property type="molecule type" value="Genomic_DNA"/>
</dbReference>
<evidence type="ECO:0000256" key="5">
    <source>
        <dbReference type="ARBA" id="ARBA00022676"/>
    </source>
</evidence>
<dbReference type="Gene3D" id="3.40.710.10">
    <property type="entry name" value="DD-peptidase/beta-lactamase superfamily"/>
    <property type="match status" value="1"/>
</dbReference>
<evidence type="ECO:0000256" key="10">
    <source>
        <dbReference type="ARBA" id="ARBA00023268"/>
    </source>
</evidence>
<reference evidence="17 21" key="1">
    <citation type="submission" date="2017-10" db="EMBL/GenBank/DDBJ databases">
        <title>Bifidobacterium genomics.</title>
        <authorList>
            <person name="Lugli G.A."/>
            <person name="Milani C."/>
            <person name="Mancabelli L."/>
        </authorList>
    </citation>
    <scope>NUCLEOTIDE SEQUENCE [LARGE SCALE GENOMIC DNA]</scope>
    <source>
        <strain evidence="17 21">1747B</strain>
    </source>
</reference>
<keyword evidence="10" id="KW-0511">Multifunctional enzyme</keyword>
<comment type="similarity">
    <text evidence="1">In the C-terminal section; belongs to the transpeptidase family.</text>
</comment>
<evidence type="ECO:0000256" key="12">
    <source>
        <dbReference type="ARBA" id="ARBA00034000"/>
    </source>
</evidence>
<evidence type="ECO:0000313" key="24">
    <source>
        <dbReference type="Proteomes" id="UP000293268"/>
    </source>
</evidence>
<dbReference type="EMBL" id="PCHA01000021">
    <property type="protein sequence ID" value="PKU94105.1"/>
    <property type="molecule type" value="Genomic_DNA"/>
</dbReference>
<evidence type="ECO:0000313" key="18">
    <source>
        <dbReference type="EMBL" id="RYQ24098.1"/>
    </source>
</evidence>
<reference evidence="20 24" key="2">
    <citation type="submission" date="2019-01" db="EMBL/GenBank/DDBJ databases">
        <title>Unveiling genomic diversity among members of the Bifidobacterium pseudolongum species, a widely distributed gut commensal of the animal kingdom.</title>
        <authorList>
            <person name="Lugli G.A."/>
            <person name="Duranti S."/>
            <person name="Albert K."/>
            <person name="Mancabelli L."/>
            <person name="Napoli S."/>
            <person name="Viappiani A."/>
            <person name="Anzalone R."/>
            <person name="Longhi G."/>
            <person name="Milani C."/>
            <person name="Turroni F."/>
            <person name="Alessandri G."/>
            <person name="Sela D.A."/>
            <person name="Van Sinderen D."/>
            <person name="Ventura M."/>
        </authorList>
    </citation>
    <scope>NUCLEOTIDE SEQUENCE [LARGE SCALE GENOMIC DNA]</scope>
    <source>
        <strain evidence="19 23">2002B</strain>
        <strain evidence="18 22">2032B</strain>
        <strain evidence="20 24">2072B</strain>
    </source>
</reference>
<dbReference type="Proteomes" id="UP000293268">
    <property type="component" value="Unassembled WGS sequence"/>
</dbReference>
<comment type="caution">
    <text evidence="17">The sequence shown here is derived from an EMBL/GenBank/DDBJ whole genome shotgun (WGS) entry which is preliminary data.</text>
</comment>
<dbReference type="RefSeq" id="WP_039172397.1">
    <property type="nucleotide sequence ID" value="NZ_CAJTCK010000003.1"/>
</dbReference>
<evidence type="ECO:0000313" key="22">
    <source>
        <dbReference type="Proteomes" id="UP000292535"/>
    </source>
</evidence>
<evidence type="ECO:0000256" key="7">
    <source>
        <dbReference type="ARBA" id="ARBA00022801"/>
    </source>
</evidence>
<evidence type="ECO:0000256" key="2">
    <source>
        <dbReference type="ARBA" id="ARBA00007739"/>
    </source>
</evidence>
<evidence type="ECO:0000313" key="23">
    <source>
        <dbReference type="Proteomes" id="UP000292655"/>
    </source>
</evidence>
<feature type="compositionally biased region" description="Low complexity" evidence="14">
    <location>
        <begin position="730"/>
        <end position="754"/>
    </location>
</feature>
<dbReference type="SUPFAM" id="SSF56601">
    <property type="entry name" value="beta-lactamase/transpeptidase-like"/>
    <property type="match status" value="1"/>
</dbReference>
<dbReference type="Pfam" id="PF00912">
    <property type="entry name" value="Transgly"/>
    <property type="match status" value="1"/>
</dbReference>
<dbReference type="GO" id="GO:0008360">
    <property type="term" value="P:regulation of cell shape"/>
    <property type="evidence" value="ECO:0007669"/>
    <property type="project" value="UniProtKB-KW"/>
</dbReference>
<feature type="region of interest" description="Disordered" evidence="14">
    <location>
        <begin position="727"/>
        <end position="754"/>
    </location>
</feature>
<proteinExistence type="inferred from homology"/>
<dbReference type="Proteomes" id="UP000292535">
    <property type="component" value="Unassembled WGS sequence"/>
</dbReference>
<evidence type="ECO:0000256" key="11">
    <source>
        <dbReference type="ARBA" id="ARBA00023316"/>
    </source>
</evidence>
<comment type="similarity">
    <text evidence="2">In the N-terminal section; belongs to the glycosyltransferase 51 family.</text>
</comment>
<sequence>MVSMPKPNKKKSLTGMRVLALALAFITLCIAGGVTMSVLFLPAVMGANNVAKAVAPSMQVEGIDFDVTNLPQKSTMYASDGKTVIAEFYAQNREVVPLKDISKPMMQAVVAREDKRFWEHSGVDVQGVMRAFVQTYMRKGDQQGGSSLTQQYVKNVLATKARDNDDPIAAYHATEDTIARKLREMLISVQMEKKYSKQEILQGYLNIAQFGSNSLYGVQAAAERYFNTTADKLNVVQAATIAMITKNPSKYDPSIPENQEEAQKQRNITLQLMHDQGFITQQEYEEAVNTPLVDTLHLTSVSRGCMAAKYDAGYFCDYVVHKIENSPEFGKTAEDRERLLQEGGLKIVTTLDLDANAAMMDVANATIPAADSSGMEIVMASVKPGTGEVLGFGLNRTYDATDAAATDPTRSSMNYAVDQIDGGGQGFQIGSSWKPINLVAWMQQGRSINESLVAPTDFLTNKFSCNGYQGGTDNWHVTNALTNGTVSPESPFLGLVHSHNTTMAAMGAQIGLCAVADAAKSLGYHNSKIGQEDVYSDISMHPALLIGGTTSVSPLTMANVYATIAADGVECTPVAIKSAEDSDGNKLEVPQANCHQAVDKEIIQTLAYTMNQGVTRPDGAARAAQLADNRKTFAKTGTNENMYVTTGGFIPHQIATFVLVGDVQDPINHPIENIAINGEYHGYWDGSTIAAPAFSKTVSQYAAKKNLPMDNDYGQAADKYMKQVGVSRSQNGNTLQGTQQGQLQQQQNQNQQTR</sequence>
<dbReference type="Pfam" id="PF00905">
    <property type="entry name" value="Transpeptidase"/>
    <property type="match status" value="1"/>
</dbReference>
<dbReference type="EMBL" id="RYUX01000013">
    <property type="protein sequence ID" value="RYQ36774.1"/>
    <property type="molecule type" value="Genomic_DNA"/>
</dbReference>
<keyword evidence="5" id="KW-0328">Glycosyltransferase</keyword>
<evidence type="ECO:0000256" key="9">
    <source>
        <dbReference type="ARBA" id="ARBA00022984"/>
    </source>
</evidence>
<keyword evidence="4" id="KW-0645">Protease</keyword>
<dbReference type="InterPro" id="IPR001264">
    <property type="entry name" value="Glyco_trans_51"/>
</dbReference>
<dbReference type="AlphaFoldDB" id="A0A2N3QQU3"/>
<dbReference type="PANTHER" id="PTHR32282:SF33">
    <property type="entry name" value="PEPTIDOGLYCAN GLYCOSYLTRANSFERASE"/>
    <property type="match status" value="1"/>
</dbReference>
<keyword evidence="3 17" id="KW-0121">Carboxypeptidase</keyword>
<evidence type="ECO:0000313" key="17">
    <source>
        <dbReference type="EMBL" id="PKU94105.1"/>
    </source>
</evidence>
<evidence type="ECO:0000256" key="8">
    <source>
        <dbReference type="ARBA" id="ARBA00022960"/>
    </source>
</evidence>
<dbReference type="InterPro" id="IPR001460">
    <property type="entry name" value="PCN-bd_Tpept"/>
</dbReference>
<keyword evidence="6" id="KW-0808">Transferase</keyword>
<dbReference type="GO" id="GO:0030288">
    <property type="term" value="C:outer membrane-bounded periplasmic space"/>
    <property type="evidence" value="ECO:0007669"/>
    <property type="project" value="TreeGrafter"/>
</dbReference>
<protein>
    <submittedName>
        <fullName evidence="17">Carboxypeptidase</fullName>
    </submittedName>
</protein>
<dbReference type="GO" id="GO:0009002">
    <property type="term" value="F:serine-type D-Ala-D-Ala carboxypeptidase activity"/>
    <property type="evidence" value="ECO:0007669"/>
    <property type="project" value="UniProtKB-EC"/>
</dbReference>
<dbReference type="GO" id="GO:0071555">
    <property type="term" value="P:cell wall organization"/>
    <property type="evidence" value="ECO:0007669"/>
    <property type="project" value="UniProtKB-KW"/>
</dbReference>
<evidence type="ECO:0000259" key="15">
    <source>
        <dbReference type="Pfam" id="PF00905"/>
    </source>
</evidence>
<evidence type="ECO:0000256" key="3">
    <source>
        <dbReference type="ARBA" id="ARBA00022645"/>
    </source>
</evidence>
<keyword evidence="9" id="KW-0573">Peptidoglycan synthesis</keyword>
<gene>
    <name evidence="17" type="ORF">CQR45_1410</name>
    <name evidence="19" type="ORF">PG2002B_1442</name>
    <name evidence="18" type="ORF">PG2032B_1497</name>
    <name evidence="20" type="ORF">PG2072B_1422</name>
</gene>
<accession>A0A2N3QQU3</accession>
<evidence type="ECO:0000256" key="14">
    <source>
        <dbReference type="SAM" id="MobiDB-lite"/>
    </source>
</evidence>
<dbReference type="Proteomes" id="UP000292655">
    <property type="component" value="Unassembled WGS sequence"/>
</dbReference>
<dbReference type="SUPFAM" id="SSF53955">
    <property type="entry name" value="Lysozyme-like"/>
    <property type="match status" value="1"/>
</dbReference>
<comment type="catalytic activity">
    <reaction evidence="13">
        <text>[GlcNAc-(1-&gt;4)-Mur2Ac(oyl-L-Ala-gamma-D-Glu-L-Lys-D-Ala-D-Ala)](n)-di-trans,octa-cis-undecaprenyl diphosphate + beta-D-GlcNAc-(1-&gt;4)-Mur2Ac(oyl-L-Ala-gamma-D-Glu-L-Lys-D-Ala-D-Ala)-di-trans,octa-cis-undecaprenyl diphosphate = [GlcNAc-(1-&gt;4)-Mur2Ac(oyl-L-Ala-gamma-D-Glu-L-Lys-D-Ala-D-Ala)](n+1)-di-trans,octa-cis-undecaprenyl diphosphate + di-trans,octa-cis-undecaprenyl diphosphate + H(+)</text>
        <dbReference type="Rhea" id="RHEA:23708"/>
        <dbReference type="Rhea" id="RHEA-COMP:9602"/>
        <dbReference type="Rhea" id="RHEA-COMP:9603"/>
        <dbReference type="ChEBI" id="CHEBI:15378"/>
        <dbReference type="ChEBI" id="CHEBI:58405"/>
        <dbReference type="ChEBI" id="CHEBI:60033"/>
        <dbReference type="ChEBI" id="CHEBI:78435"/>
        <dbReference type="EC" id="2.4.99.28"/>
    </reaction>
</comment>
<evidence type="ECO:0000256" key="6">
    <source>
        <dbReference type="ARBA" id="ARBA00022679"/>
    </source>
</evidence>
<dbReference type="InterPro" id="IPR023346">
    <property type="entry name" value="Lysozyme-like_dom_sf"/>
</dbReference>
<name>A0A2N3QQU3_9BIFI</name>
<dbReference type="GO" id="GO:0008955">
    <property type="term" value="F:peptidoglycan glycosyltransferase activity"/>
    <property type="evidence" value="ECO:0007669"/>
    <property type="project" value="UniProtKB-EC"/>
</dbReference>
<keyword evidence="8" id="KW-0133">Cell shape</keyword>
<dbReference type="Gene3D" id="1.10.3810.10">
    <property type="entry name" value="Biosynthetic peptidoglycan transglycosylase-like"/>
    <property type="match status" value="1"/>
</dbReference>
<keyword evidence="7" id="KW-0378">Hydrolase</keyword>
<dbReference type="GO" id="GO:0008658">
    <property type="term" value="F:penicillin binding"/>
    <property type="evidence" value="ECO:0007669"/>
    <property type="project" value="InterPro"/>
</dbReference>
<dbReference type="GO" id="GO:0009252">
    <property type="term" value="P:peptidoglycan biosynthetic process"/>
    <property type="evidence" value="ECO:0007669"/>
    <property type="project" value="UniProtKB-KW"/>
</dbReference>